<sequence>MANNKSALKRIKIAERNRLQNRYYKASARTLIKLFVKQLETYKVSKSQNDRAKAQTLLNSIYSLLDKGCKKKVYHRNTAARKKAQLAAQLKNT</sequence>
<dbReference type="AlphaFoldDB" id="A0A023HAV5"/>
<evidence type="ECO:0000256" key="5">
    <source>
        <dbReference type="ARBA" id="ARBA00022980"/>
    </source>
</evidence>
<evidence type="ECO:0000256" key="2">
    <source>
        <dbReference type="ARBA" id="ARBA00007634"/>
    </source>
</evidence>
<comment type="subcellular location">
    <subcellularLocation>
        <location evidence="7">Plastid</location>
        <location evidence="7">Chloroplast</location>
    </subcellularLocation>
</comment>
<dbReference type="PANTHER" id="PTHR33398:SF1">
    <property type="entry name" value="SMALL RIBOSOMAL SUBUNIT PROTEIN BS20C"/>
    <property type="match status" value="1"/>
</dbReference>
<dbReference type="InterPro" id="IPR002583">
    <property type="entry name" value="Ribosomal_bS20"/>
</dbReference>
<comment type="similarity">
    <text evidence="2 7">Belongs to the bacterial ribosomal protein bS20 family.</text>
</comment>
<dbReference type="GO" id="GO:0009507">
    <property type="term" value="C:chloroplast"/>
    <property type="evidence" value="ECO:0007669"/>
    <property type="project" value="UniProtKB-SubCell"/>
</dbReference>
<dbReference type="PANTHER" id="PTHR33398">
    <property type="entry name" value="30S RIBOSOMAL PROTEIN S20"/>
    <property type="match status" value="1"/>
</dbReference>
<evidence type="ECO:0000313" key="8">
    <source>
        <dbReference type="EMBL" id="AGH28856.1"/>
    </source>
</evidence>
<evidence type="ECO:0000256" key="4">
    <source>
        <dbReference type="ARBA" id="ARBA00022884"/>
    </source>
</evidence>
<dbReference type="RefSeq" id="YP_009029325.1">
    <property type="nucleotide sequence ID" value="NC_024084.1"/>
</dbReference>
<keyword evidence="5 7" id="KW-0689">Ribosomal protein</keyword>
<dbReference type="InterPro" id="IPR036510">
    <property type="entry name" value="Ribosomal_bS20_sf"/>
</dbReference>
<keyword evidence="8" id="KW-0150">Chloroplast</keyword>
<geneLocation type="chloroplast" evidence="8"/>
<dbReference type="GO" id="GO:0015935">
    <property type="term" value="C:small ribosomal subunit"/>
    <property type="evidence" value="ECO:0007669"/>
    <property type="project" value="TreeGrafter"/>
</dbReference>
<keyword evidence="6 7" id="KW-0687">Ribonucleoprotein</keyword>
<dbReference type="GO" id="GO:0070181">
    <property type="term" value="F:small ribosomal subunit rRNA binding"/>
    <property type="evidence" value="ECO:0007669"/>
    <property type="project" value="TreeGrafter"/>
</dbReference>
<evidence type="ECO:0000256" key="6">
    <source>
        <dbReference type="ARBA" id="ARBA00023274"/>
    </source>
</evidence>
<name>A0A023HAV5_9STRA</name>
<proteinExistence type="inferred from homology"/>
<dbReference type="Gene3D" id="1.20.58.110">
    <property type="entry name" value="Ribosomal protein S20"/>
    <property type="match status" value="1"/>
</dbReference>
<evidence type="ECO:0000256" key="7">
    <source>
        <dbReference type="HAMAP-Rule" id="MF_00500"/>
    </source>
</evidence>
<evidence type="ECO:0000256" key="1">
    <source>
        <dbReference type="ARBA" id="ARBA00003134"/>
    </source>
</evidence>
<dbReference type="EMBL" id="KC509524">
    <property type="protein sequence ID" value="AGH28856.1"/>
    <property type="molecule type" value="Genomic_DNA"/>
</dbReference>
<evidence type="ECO:0000256" key="3">
    <source>
        <dbReference type="ARBA" id="ARBA00022730"/>
    </source>
</evidence>
<gene>
    <name evidence="7 8" type="primary">rps20</name>
</gene>
<reference evidence="8" key="1">
    <citation type="journal article" date="2014" name="Genome Biol. Evol.">
        <title>Serial gene losses and foreign DNA underlie size and sequence variation in the plastid genomes of diatoms.</title>
        <authorList>
            <person name="Ruck E.C."/>
            <person name="Nakov T."/>
            <person name="Jansen R.K."/>
            <person name="Theriot E.C."/>
            <person name="Alverson A.J."/>
        </authorList>
    </citation>
    <scope>NUCLEOTIDE SEQUENCE</scope>
    <source>
        <strain evidence="8">Ccmp1856</strain>
    </source>
</reference>
<comment type="function">
    <text evidence="1 7">Binds directly to 16S ribosomal RNA.</text>
</comment>
<keyword evidence="4 7" id="KW-0694">RNA-binding</keyword>
<protein>
    <recommendedName>
        <fullName evidence="7">Small ribosomal subunit protein bS20c</fullName>
    </recommendedName>
</protein>
<dbReference type="SUPFAM" id="SSF46992">
    <property type="entry name" value="Ribosomal protein S20"/>
    <property type="match status" value="1"/>
</dbReference>
<dbReference type="HAMAP" id="MF_00500">
    <property type="entry name" value="Ribosomal_bS20"/>
    <property type="match status" value="1"/>
</dbReference>
<dbReference type="GO" id="GO:0003735">
    <property type="term" value="F:structural constituent of ribosome"/>
    <property type="evidence" value="ECO:0007669"/>
    <property type="project" value="InterPro"/>
</dbReference>
<dbReference type="GO" id="GO:0006412">
    <property type="term" value="P:translation"/>
    <property type="evidence" value="ECO:0007669"/>
    <property type="project" value="UniProtKB-UniRule"/>
</dbReference>
<dbReference type="NCBIfam" id="TIGR00029">
    <property type="entry name" value="S20"/>
    <property type="match status" value="1"/>
</dbReference>
<dbReference type="Pfam" id="PF01649">
    <property type="entry name" value="Ribosomal_S20p"/>
    <property type="match status" value="1"/>
</dbReference>
<dbReference type="GeneID" id="19740376"/>
<dbReference type="FunFam" id="1.20.58.110:FF:000001">
    <property type="entry name" value="30S ribosomal protein S20"/>
    <property type="match status" value="1"/>
</dbReference>
<accession>A0A023HAV5</accession>
<keyword evidence="8" id="KW-0934">Plastid</keyword>
<organism evidence="8">
    <name type="scientific">Leptocylindrus danicus</name>
    <dbReference type="NCBI Taxonomy" id="163516"/>
    <lineage>
        <taxon>Eukaryota</taxon>
        <taxon>Sar</taxon>
        <taxon>Stramenopiles</taxon>
        <taxon>Ochrophyta</taxon>
        <taxon>Bacillariophyta</taxon>
        <taxon>Coscinodiscophyceae</taxon>
        <taxon>Chaetocerotophycidae</taxon>
        <taxon>Leptocylindrales</taxon>
        <taxon>Leptocylindraceae</taxon>
        <taxon>Leptocylindrus</taxon>
    </lineage>
</organism>
<keyword evidence="3 7" id="KW-0699">rRNA-binding</keyword>